<dbReference type="Proteomes" id="UP000266841">
    <property type="component" value="Unassembled WGS sequence"/>
</dbReference>
<proteinExistence type="predicted"/>
<reference evidence="2 3" key="1">
    <citation type="journal article" date="2012" name="Genome Biol.">
        <title>Genome and low-iron response of an oceanic diatom adapted to chronic iron limitation.</title>
        <authorList>
            <person name="Lommer M."/>
            <person name="Specht M."/>
            <person name="Roy A.S."/>
            <person name="Kraemer L."/>
            <person name="Andreson R."/>
            <person name="Gutowska M.A."/>
            <person name="Wolf J."/>
            <person name="Bergner S.V."/>
            <person name="Schilhabel M.B."/>
            <person name="Klostermeier U.C."/>
            <person name="Beiko R.G."/>
            <person name="Rosenstiel P."/>
            <person name="Hippler M."/>
            <person name="Laroche J."/>
        </authorList>
    </citation>
    <scope>NUCLEOTIDE SEQUENCE [LARGE SCALE GENOMIC DNA]</scope>
    <source>
        <strain evidence="2 3">CCMP1005</strain>
    </source>
</reference>
<comment type="caution">
    <text evidence="2">The sequence shown here is derived from an EMBL/GenBank/DDBJ whole genome shotgun (WGS) entry which is preliminary data.</text>
</comment>
<evidence type="ECO:0000313" key="3">
    <source>
        <dbReference type="Proteomes" id="UP000266841"/>
    </source>
</evidence>
<evidence type="ECO:0000313" key="2">
    <source>
        <dbReference type="EMBL" id="EJK45576.1"/>
    </source>
</evidence>
<name>K0R9H8_THAOC</name>
<feature type="compositionally biased region" description="Basic and acidic residues" evidence="1">
    <location>
        <begin position="137"/>
        <end position="149"/>
    </location>
</feature>
<gene>
    <name evidence="2" type="ORF">THAOC_35805</name>
</gene>
<feature type="region of interest" description="Disordered" evidence="1">
    <location>
        <begin position="100"/>
        <end position="157"/>
    </location>
</feature>
<dbReference type="EMBL" id="AGNL01048413">
    <property type="protein sequence ID" value="EJK45576.1"/>
    <property type="molecule type" value="Genomic_DNA"/>
</dbReference>
<accession>K0R9H8</accession>
<protein>
    <submittedName>
        <fullName evidence="2">Uncharacterized protein</fullName>
    </submittedName>
</protein>
<keyword evidence="3" id="KW-1185">Reference proteome</keyword>
<dbReference type="AlphaFoldDB" id="K0R9H8"/>
<sequence length="157" mass="17576">MAYLSRNRRSRYYHQKKSRRRRLRVTAVRYPSAKPGQASYWCCADSARGQDAAFDNNTGRAKGRAAPALVRYKDRGLKPVPRYTPDGQGVSLVRRGWRAVAHQAPRRGPEGVRGEQGGEGPPSHREDAGHWTGVRTGDTEEVQRCRPEVLGEDTAGY</sequence>
<feature type="region of interest" description="Disordered" evidence="1">
    <location>
        <begin position="1"/>
        <end position="20"/>
    </location>
</feature>
<evidence type="ECO:0000256" key="1">
    <source>
        <dbReference type="SAM" id="MobiDB-lite"/>
    </source>
</evidence>
<organism evidence="2 3">
    <name type="scientific">Thalassiosira oceanica</name>
    <name type="common">Marine diatom</name>
    <dbReference type="NCBI Taxonomy" id="159749"/>
    <lineage>
        <taxon>Eukaryota</taxon>
        <taxon>Sar</taxon>
        <taxon>Stramenopiles</taxon>
        <taxon>Ochrophyta</taxon>
        <taxon>Bacillariophyta</taxon>
        <taxon>Coscinodiscophyceae</taxon>
        <taxon>Thalassiosirophycidae</taxon>
        <taxon>Thalassiosirales</taxon>
        <taxon>Thalassiosiraceae</taxon>
        <taxon>Thalassiosira</taxon>
    </lineage>
</organism>